<evidence type="ECO:0000256" key="3">
    <source>
        <dbReference type="ARBA" id="ARBA00012201"/>
    </source>
</evidence>
<evidence type="ECO:0000256" key="16">
    <source>
        <dbReference type="ARBA" id="ARBA00064436"/>
    </source>
</evidence>
<dbReference type="eggNOG" id="COG0515">
    <property type="taxonomic scope" value="Bacteria"/>
</dbReference>
<keyword evidence="22" id="KW-1185">Reference proteome</keyword>
<dbReference type="Pfam" id="PF01590">
    <property type="entry name" value="GAF"/>
    <property type="match status" value="1"/>
</dbReference>
<dbReference type="InterPro" id="IPR008266">
    <property type="entry name" value="Tyr_kinase_AS"/>
</dbReference>
<dbReference type="EC" id="4.6.1.1" evidence="3"/>
<evidence type="ECO:0000256" key="10">
    <source>
        <dbReference type="ARBA" id="ARBA00022989"/>
    </source>
</evidence>
<comment type="subcellular location">
    <subcellularLocation>
        <location evidence="2">Membrane</location>
        <topology evidence="2">Single-pass membrane protein</topology>
    </subcellularLocation>
</comment>
<evidence type="ECO:0000256" key="2">
    <source>
        <dbReference type="ARBA" id="ARBA00004167"/>
    </source>
</evidence>
<dbReference type="InterPro" id="IPR000719">
    <property type="entry name" value="Prot_kinase_dom"/>
</dbReference>
<dbReference type="InterPro" id="IPR041664">
    <property type="entry name" value="AAA_16"/>
</dbReference>
<dbReference type="InterPro" id="IPR001054">
    <property type="entry name" value="A/G_cyclase"/>
</dbReference>
<dbReference type="PROSITE" id="PS50011">
    <property type="entry name" value="PROTEIN_KINASE_DOM"/>
    <property type="match status" value="1"/>
</dbReference>
<gene>
    <name evidence="21" type="ORF">A33Q_0629</name>
</gene>
<evidence type="ECO:0000256" key="7">
    <source>
        <dbReference type="ARBA" id="ARBA00022741"/>
    </source>
</evidence>
<dbReference type="InterPro" id="IPR029787">
    <property type="entry name" value="Nucleotide_cyclase"/>
</dbReference>
<dbReference type="SMART" id="SM00065">
    <property type="entry name" value="GAF"/>
    <property type="match status" value="1"/>
</dbReference>
<dbReference type="eggNOG" id="COG3899">
    <property type="taxonomic scope" value="Bacteria"/>
</dbReference>
<evidence type="ECO:0000256" key="17">
    <source>
        <dbReference type="RuleBase" id="RU000405"/>
    </source>
</evidence>
<dbReference type="Gene3D" id="3.30.70.1230">
    <property type="entry name" value="Nucleotide cyclase"/>
    <property type="match status" value="1"/>
</dbReference>
<dbReference type="GO" id="GO:0035556">
    <property type="term" value="P:intracellular signal transduction"/>
    <property type="evidence" value="ECO:0007669"/>
    <property type="project" value="InterPro"/>
</dbReference>
<name>S2E3X7_INDAL</name>
<dbReference type="Pfam" id="PF13191">
    <property type="entry name" value="AAA_16"/>
    <property type="match status" value="1"/>
</dbReference>
<accession>S2E3X7</accession>
<organism evidence="21 22">
    <name type="scientific">Indibacter alkaliphilus (strain CCUG 57479 / KCTC 22604 / LW1)</name>
    <dbReference type="NCBI Taxonomy" id="1189612"/>
    <lineage>
        <taxon>Bacteria</taxon>
        <taxon>Pseudomonadati</taxon>
        <taxon>Bacteroidota</taxon>
        <taxon>Cytophagia</taxon>
        <taxon>Cytophagales</taxon>
        <taxon>Cyclobacteriaceae</taxon>
    </lineage>
</organism>
<keyword evidence="10 18" id="KW-1133">Transmembrane helix</keyword>
<dbReference type="GO" id="GO:0005524">
    <property type="term" value="F:ATP binding"/>
    <property type="evidence" value="ECO:0007669"/>
    <property type="project" value="UniProtKB-KW"/>
</dbReference>
<evidence type="ECO:0000256" key="18">
    <source>
        <dbReference type="SAM" id="Phobius"/>
    </source>
</evidence>
<dbReference type="SUPFAM" id="SSF55073">
    <property type="entry name" value="Nucleotide cyclase"/>
    <property type="match status" value="1"/>
</dbReference>
<evidence type="ECO:0000256" key="15">
    <source>
        <dbReference type="ARBA" id="ARBA00032637"/>
    </source>
</evidence>
<dbReference type="InterPro" id="IPR029016">
    <property type="entry name" value="GAF-like_dom_sf"/>
</dbReference>
<keyword evidence="8" id="KW-0067">ATP-binding</keyword>
<keyword evidence="11" id="KW-0115">cAMP biosynthesis</keyword>
<feature type="domain" description="Protein kinase" evidence="19">
    <location>
        <begin position="1"/>
        <end position="264"/>
    </location>
</feature>
<feature type="transmembrane region" description="Helical" evidence="18">
    <location>
        <begin position="894"/>
        <end position="913"/>
    </location>
</feature>
<dbReference type="SMART" id="SM00044">
    <property type="entry name" value="CYCc"/>
    <property type="match status" value="1"/>
</dbReference>
<dbReference type="SUPFAM" id="SSF52540">
    <property type="entry name" value="P-loop containing nucleoside triphosphate hydrolases"/>
    <property type="match status" value="1"/>
</dbReference>
<dbReference type="InterPro" id="IPR003018">
    <property type="entry name" value="GAF"/>
</dbReference>
<dbReference type="GO" id="GO:0005886">
    <property type="term" value="C:plasma membrane"/>
    <property type="evidence" value="ECO:0007669"/>
    <property type="project" value="UniProtKB-ARBA"/>
</dbReference>
<dbReference type="GO" id="GO:0004016">
    <property type="term" value="F:adenylate cyclase activity"/>
    <property type="evidence" value="ECO:0007669"/>
    <property type="project" value="UniProtKB-EC"/>
</dbReference>
<keyword evidence="13 17" id="KW-0456">Lyase</keyword>
<evidence type="ECO:0000256" key="4">
    <source>
        <dbReference type="ARBA" id="ARBA00021420"/>
    </source>
</evidence>
<dbReference type="SUPFAM" id="SSF56112">
    <property type="entry name" value="Protein kinase-like (PK-like)"/>
    <property type="match status" value="1"/>
</dbReference>
<dbReference type="OrthoDB" id="9806704at2"/>
<evidence type="ECO:0000256" key="1">
    <source>
        <dbReference type="ARBA" id="ARBA00001593"/>
    </source>
</evidence>
<keyword evidence="5 18" id="KW-0812">Transmembrane</keyword>
<evidence type="ECO:0000256" key="12">
    <source>
        <dbReference type="ARBA" id="ARBA00023136"/>
    </source>
</evidence>
<evidence type="ECO:0000256" key="13">
    <source>
        <dbReference type="ARBA" id="ARBA00023239"/>
    </source>
</evidence>
<comment type="subunit">
    <text evidence="16">Homodimer. Can also exist as monomer.</text>
</comment>
<dbReference type="RefSeq" id="WP_009034764.1">
    <property type="nucleotide sequence ID" value="NZ_ALWO02000014.1"/>
</dbReference>
<comment type="catalytic activity">
    <reaction evidence="1">
        <text>ATP = 3',5'-cyclic AMP + diphosphate</text>
        <dbReference type="Rhea" id="RHEA:15389"/>
        <dbReference type="ChEBI" id="CHEBI:30616"/>
        <dbReference type="ChEBI" id="CHEBI:33019"/>
        <dbReference type="ChEBI" id="CHEBI:58165"/>
        <dbReference type="EC" id="4.6.1.1"/>
    </reaction>
</comment>
<keyword evidence="6" id="KW-0479">Metal-binding</keyword>
<evidence type="ECO:0000256" key="5">
    <source>
        <dbReference type="ARBA" id="ARBA00022692"/>
    </source>
</evidence>
<evidence type="ECO:0000259" key="20">
    <source>
        <dbReference type="PROSITE" id="PS50125"/>
    </source>
</evidence>
<dbReference type="Proteomes" id="UP000006073">
    <property type="component" value="Unassembled WGS sequence"/>
</dbReference>
<evidence type="ECO:0000256" key="9">
    <source>
        <dbReference type="ARBA" id="ARBA00022842"/>
    </source>
</evidence>
<evidence type="ECO:0000256" key="8">
    <source>
        <dbReference type="ARBA" id="ARBA00022840"/>
    </source>
</evidence>
<dbReference type="InterPro" id="IPR018297">
    <property type="entry name" value="A/G_cyclase_CS"/>
</dbReference>
<dbReference type="EMBL" id="ALWO02000014">
    <property type="protein sequence ID" value="EOZ99251.1"/>
    <property type="molecule type" value="Genomic_DNA"/>
</dbReference>
<dbReference type="PANTHER" id="PTHR43642:SF1">
    <property type="entry name" value="HYBRID SIGNAL TRANSDUCTION HISTIDINE KINASE G"/>
    <property type="match status" value="1"/>
</dbReference>
<dbReference type="Pfam" id="PF00069">
    <property type="entry name" value="Pkinase"/>
    <property type="match status" value="1"/>
</dbReference>
<dbReference type="InterPro" id="IPR027417">
    <property type="entry name" value="P-loop_NTPase"/>
</dbReference>
<dbReference type="GO" id="GO:0046872">
    <property type="term" value="F:metal ion binding"/>
    <property type="evidence" value="ECO:0007669"/>
    <property type="project" value="UniProtKB-KW"/>
</dbReference>
<evidence type="ECO:0000313" key="22">
    <source>
        <dbReference type="Proteomes" id="UP000006073"/>
    </source>
</evidence>
<dbReference type="Gene3D" id="1.10.510.10">
    <property type="entry name" value="Transferase(Phosphotransferase) domain 1"/>
    <property type="match status" value="1"/>
</dbReference>
<evidence type="ECO:0000313" key="21">
    <source>
        <dbReference type="EMBL" id="EOZ99251.1"/>
    </source>
</evidence>
<dbReference type="InterPro" id="IPR011009">
    <property type="entry name" value="Kinase-like_dom_sf"/>
</dbReference>
<evidence type="ECO:0000256" key="6">
    <source>
        <dbReference type="ARBA" id="ARBA00022723"/>
    </source>
</evidence>
<dbReference type="GO" id="GO:0006171">
    <property type="term" value="P:cAMP biosynthetic process"/>
    <property type="evidence" value="ECO:0007669"/>
    <property type="project" value="UniProtKB-KW"/>
</dbReference>
<dbReference type="eggNOG" id="COG2114">
    <property type="taxonomic scope" value="Bacteria"/>
</dbReference>
<dbReference type="STRING" id="1189612.A33Q_0629"/>
<comment type="caution">
    <text evidence="21">The sequence shown here is derived from an EMBL/GenBank/DDBJ whole genome shotgun (WGS) entry which is preliminary data.</text>
</comment>
<feature type="transmembrane region" description="Helical" evidence="18">
    <location>
        <begin position="920"/>
        <end position="939"/>
    </location>
</feature>
<dbReference type="PANTHER" id="PTHR43642">
    <property type="entry name" value="HYBRID SIGNAL TRANSDUCTION HISTIDINE KINASE G"/>
    <property type="match status" value="1"/>
</dbReference>
<keyword evidence="7" id="KW-0547">Nucleotide-binding</keyword>
<dbReference type="PROSITE" id="PS00452">
    <property type="entry name" value="GUANYLATE_CYCLASE_1"/>
    <property type="match status" value="1"/>
</dbReference>
<dbReference type="Pfam" id="PF00211">
    <property type="entry name" value="Guanylate_cyc"/>
    <property type="match status" value="1"/>
</dbReference>
<evidence type="ECO:0000259" key="19">
    <source>
        <dbReference type="PROSITE" id="PS50011"/>
    </source>
</evidence>
<proteinExistence type="inferred from homology"/>
<dbReference type="SUPFAM" id="SSF55781">
    <property type="entry name" value="GAF domain-like"/>
    <property type="match status" value="1"/>
</dbReference>
<evidence type="ECO:0000256" key="14">
    <source>
        <dbReference type="ARBA" id="ARBA00032597"/>
    </source>
</evidence>
<comment type="similarity">
    <text evidence="17">Belongs to the adenylyl cyclase class-4/guanylyl cyclase family.</text>
</comment>
<evidence type="ECO:0000256" key="11">
    <source>
        <dbReference type="ARBA" id="ARBA00022998"/>
    </source>
</evidence>
<feature type="domain" description="Guanylate cyclase" evidence="20">
    <location>
        <begin position="1516"/>
        <end position="1647"/>
    </location>
</feature>
<dbReference type="FunFam" id="3.30.70.1230:FF:000033">
    <property type="entry name" value="Adenylate cyclase"/>
    <property type="match status" value="1"/>
</dbReference>
<dbReference type="PROSITE" id="PS00109">
    <property type="entry name" value="PROTEIN_KINASE_TYR"/>
    <property type="match status" value="1"/>
</dbReference>
<protein>
    <recommendedName>
        <fullName evidence="4">Adenylate cyclase</fullName>
        <ecNumber evidence="3">4.6.1.1</ecNumber>
    </recommendedName>
    <alternativeName>
        <fullName evidence="14">ATP pyrophosphate-lyase</fullName>
    </alternativeName>
    <alternativeName>
        <fullName evidence="15">Adenylyl cyclase</fullName>
    </alternativeName>
</protein>
<dbReference type="CDD" id="cd14014">
    <property type="entry name" value="STKc_PknB_like"/>
    <property type="match status" value="1"/>
</dbReference>
<dbReference type="InterPro" id="IPR053159">
    <property type="entry name" value="Hybrid_Histidine_Kinase"/>
</dbReference>
<keyword evidence="9" id="KW-0460">Magnesium</keyword>
<dbReference type="Gene3D" id="3.30.450.40">
    <property type="match status" value="1"/>
</dbReference>
<dbReference type="Gene3D" id="3.40.50.300">
    <property type="entry name" value="P-loop containing nucleotide triphosphate hydrolases"/>
    <property type="match status" value="1"/>
</dbReference>
<dbReference type="SMART" id="SM00220">
    <property type="entry name" value="S_TKc"/>
    <property type="match status" value="1"/>
</dbReference>
<reference evidence="21 22" key="1">
    <citation type="journal article" date="2013" name="Genome Announc.">
        <title>Draft Genome Sequence of Indibacter alkaliphilus Strain LW1T, Isolated from Lonar Lake, a Haloalkaline Lake in the Buldana District of Maharashtra, India.</title>
        <authorList>
            <person name="Singh A."/>
            <person name="Kumar Jangir P."/>
            <person name="Sharma R."/>
            <person name="Singh A."/>
            <person name="Kumar Pinnaka A."/>
            <person name="Shivaji S."/>
        </authorList>
    </citation>
    <scope>NUCLEOTIDE SEQUENCE [LARGE SCALE GENOMIC DNA]</scope>
    <source>
        <strain evidence="22">CCUG 57479 / KCTC 22604 / LW1</strain>
    </source>
</reference>
<dbReference type="CDD" id="cd07302">
    <property type="entry name" value="CHD"/>
    <property type="match status" value="1"/>
</dbReference>
<dbReference type="PROSITE" id="PS50125">
    <property type="entry name" value="GUANYLATE_CYCLASE_2"/>
    <property type="match status" value="1"/>
</dbReference>
<keyword evidence="12 18" id="KW-0472">Membrane</keyword>
<sequence length="1700" mass="193213">MVTEQLIYESKKSKIYFLEESEFERPVLLKILNYEFPTPKDIAQFYNEYEIIDGLDISGIRISFKKLKFNGRHAMYLEWVKGKTVKEAFKGKQNDILDFLHLAIEMANALAQLHDQNIIHKDISSNNIIVNIHERWIKIIDFGMASKITLKQQHLGNPERLDGTLEYISPEQTGRMNRVIDYRTDLYSLGVVFYEMLTGSTPFEGMDPLGIVHGHIASTPHSVKTRNPNIPKPVSDIIDVLLSKKSEDRYQSAYGLKHDLEHFLRQYEVHKRIAEFPLRLQDFSGKFNLPQKLYGRDADLDILLRKFEEVAVGRVELILVSGYSGTGKSALVHEIHKPITQKSGYFAEGKFDQYQRDVPYFALLQAFEELIDILLGESQNRLEIIKRDILEAVGQEGRVLTEVLPSLELIIGVQPEVPELGGNEAKNRFNYIFKKFANAVSKIEYPVVIFIDDLQWADSSSLSLLHTLVSDPENAHMLFIGAYRDNEVSASHPFSILINDLRKEGLEIYDLKINNLTLQNVSELIADTLERTEKDVEELSELVFEKTQGNAFFLTQFLRSLYEEKLLFFDRSAKCWDFDLFQIKEKNITDNVVELMSGRFLKLPDSSQQVLKVAACFGNQFDVDTLRIIHESDQSQTAKDLNTSLAEGLILLKGDQGYKFAHDRIQQAVYSQIKDEEKDVFHLKIGEELLRHIPEEKIQIHLFDIVNQLNRGVNLIQDAEKREQLCHLNLKAGIKAKESSAYKTAFDYFLNGISLLRTNHWKGQYDLSLQLHALAGETAYLNGDFHNMDKMISEVLENATDLLQKVKSYEVRILAFKAENKLLEAISTGLEVLGQLGEKFPGKPTMVHVMAALVKSKIQLSGKNNETLANLPAMSDQWKIAAMRIMAGIASSSYWATPTLFPLIIFRMVSLSLKYGNTQVSSFAFATYGVIMCGVLGAMKSGYQFGKLGLILLEKYKAKEWKTQVYTPIYCLIVNWNEHIDQTLKPLQESYHIGMETGAIEFACINTNIYCIHSYLSGKPLERLEEETKAYSQSFKLFNQETNLNYNEVYRQAMLNLLGKSVDPLKLKGSAYDEEKMVVQNAERNDKTGMFFLHFNKLILSYILGKYENGLKHASESRKLLEAVMAKFEIPNHHFYEAMTMLALFEEADSKGKRKFRKRIKVNAKKLKIWAKDAPENFQHKFDILTAELLRIKGDFEKAAVLYDKAIQGASRQNFIHEEGIARELAGRFYMVQNADSLAEFYLKSSYNAFREWGAKAKLKEMELKYSKYVSGVNSGIGLNEISLSTSSSVDGSSSLKLDLATILKASSSISQEIILNKLLKKLMITVMENAGADRGLLLLKSKEQFLIEALAEDDGKTCTVLQHLNYKGSDLLSEYIVSYVTQSEKSVVVQDAKNDRRFLQCSYLKESQVLSILSLPILHLGRLEGVLYLENNKSTAAFTQQRVDLLALLSGQIAVSINNAMLYDNLEQKVAERTAQLEVEKKKSDELLLNILPVEIAEELKKTKKTTPQYFERVTVMFTDFKGFTLSSETMTPTELVDELGSCFSHFDSIIEKYGIEKIKTIGDSYMCVGGLPIPNSTHPMDVINAALEIRDWMKIRNAEARELGKPFFEIRIGLDTGPVIAGVVGTKKFAYDIWGDTVNTASRMESCGETGKINVSGKTYEIIKNSFDCEYRGEIEAKNKGLIDMYFVEPKKIDVISK</sequence>
<dbReference type="GO" id="GO:0004672">
    <property type="term" value="F:protein kinase activity"/>
    <property type="evidence" value="ECO:0007669"/>
    <property type="project" value="InterPro"/>
</dbReference>